<protein>
    <submittedName>
        <fullName evidence="1">Uncharacterized protein</fullName>
    </submittedName>
</protein>
<keyword evidence="2" id="KW-1185">Reference proteome</keyword>
<sequence length="131" mass="15194">MASRLKPNNQAKFDLISSVCDTALRIIHNSSFYGSELWPTGGFKANSQGGTDCIGYCVNAFGYELTPKTGRFVIYMCDDYDEERKEDQFGQIKLLLDYAYYNDILFEDEFRGVTVRHDHHWFKFTYTPKAE</sequence>
<dbReference type="EMBL" id="JACHCB010000005">
    <property type="protein sequence ID" value="MBB6109769.1"/>
    <property type="molecule type" value="Genomic_DNA"/>
</dbReference>
<accession>A0ABR6PKM5</accession>
<gene>
    <name evidence="1" type="ORF">HDF23_002518</name>
</gene>
<dbReference type="RefSeq" id="WP_076373547.1">
    <property type="nucleotide sequence ID" value="NZ_FTMG01000005.1"/>
</dbReference>
<evidence type="ECO:0000313" key="2">
    <source>
        <dbReference type="Proteomes" id="UP000541583"/>
    </source>
</evidence>
<proteinExistence type="predicted"/>
<organism evidence="1 2">
    <name type="scientific">Mucilaginibacter lappiensis</name>
    <dbReference type="NCBI Taxonomy" id="354630"/>
    <lineage>
        <taxon>Bacteria</taxon>
        <taxon>Pseudomonadati</taxon>
        <taxon>Bacteroidota</taxon>
        <taxon>Sphingobacteriia</taxon>
        <taxon>Sphingobacteriales</taxon>
        <taxon>Sphingobacteriaceae</taxon>
        <taxon>Mucilaginibacter</taxon>
    </lineage>
</organism>
<evidence type="ECO:0000313" key="1">
    <source>
        <dbReference type="EMBL" id="MBB6109769.1"/>
    </source>
</evidence>
<dbReference type="Proteomes" id="UP000541583">
    <property type="component" value="Unassembled WGS sequence"/>
</dbReference>
<name>A0ABR6PKM5_9SPHI</name>
<reference evidence="1 2" key="1">
    <citation type="submission" date="2020-08" db="EMBL/GenBank/DDBJ databases">
        <title>Genomic Encyclopedia of Type Strains, Phase IV (KMG-V): Genome sequencing to study the core and pangenomes of soil and plant-associated prokaryotes.</title>
        <authorList>
            <person name="Whitman W."/>
        </authorList>
    </citation>
    <scope>NUCLEOTIDE SEQUENCE [LARGE SCALE GENOMIC DNA]</scope>
    <source>
        <strain evidence="1 2">ANJLi2</strain>
    </source>
</reference>
<comment type="caution">
    <text evidence="1">The sequence shown here is derived from an EMBL/GenBank/DDBJ whole genome shotgun (WGS) entry which is preliminary data.</text>
</comment>